<dbReference type="InterPro" id="IPR011010">
    <property type="entry name" value="DNA_brk_join_enz"/>
</dbReference>
<sequence>MTSTKNERDGEKIPFVDRNLLQIAKLPFGQRPIGIDAKGVLITEPIPDGQADYFVRDANMRGFALRITATRKTYYAIRKLGQKTVRVVCGEFPQTPLKAAQKKATDALAEIAAGIDPNQKVRTTRQATLDESERMKLTLGFVVERDKDLMEPNDAAGTKRDRRDVVRWVKENAPKVWNKPVHLITEDDIKAMMSALVNNISGATALKCWRYTRAAWGRMPHHEQPAMNPYDEYLKRNKLPVVKGRTGYVPTDEDQGKAWLRAIAAMRTTPTGRRPWTKRVMADYVILSLIWGARRNETAPLLWTDIDFERRFVRFRDTKNSTDHIFALTPGAEAILRNRQKDNATPRGRDVARAKRGEAIEVSPYVFPSERRGFHLTEPQGALDIGAKGSGLRVTMHDLRRTFAGDIAVDVMTGGEDGKAKGDFKLIKLAMNHADQTADITQAYITMKPKLAMLRPLYEAHERRILIACGIMQEPEKVVPSDADALLDALKAQAANNPAVLEQLRTLLNTAGSASPA</sequence>
<dbReference type="Gene3D" id="3.30.160.390">
    <property type="entry name" value="Integrase, DNA-binding domain"/>
    <property type="match status" value="1"/>
</dbReference>
<dbReference type="InterPro" id="IPR013762">
    <property type="entry name" value="Integrase-like_cat_sf"/>
</dbReference>
<comment type="caution">
    <text evidence="5">The sequence shown here is derived from an EMBL/GenBank/DDBJ whole genome shotgun (WGS) entry which is preliminary data.</text>
</comment>
<dbReference type="Pfam" id="PF00589">
    <property type="entry name" value="Phage_integrase"/>
    <property type="match status" value="1"/>
</dbReference>
<evidence type="ECO:0000256" key="3">
    <source>
        <dbReference type="ARBA" id="ARBA00023172"/>
    </source>
</evidence>
<name>A0ABU2EDS7_9BURK</name>
<evidence type="ECO:0000256" key="1">
    <source>
        <dbReference type="ARBA" id="ARBA00008857"/>
    </source>
</evidence>
<dbReference type="InterPro" id="IPR025166">
    <property type="entry name" value="Integrase_DNA_bind_dom"/>
</dbReference>
<proteinExistence type="inferred from homology"/>
<dbReference type="InterPro" id="IPR002104">
    <property type="entry name" value="Integrase_catalytic"/>
</dbReference>
<dbReference type="RefSeq" id="WP_175897090.1">
    <property type="nucleotide sequence ID" value="NZ_CADFDQ010000031.1"/>
</dbReference>
<evidence type="ECO:0000313" key="6">
    <source>
        <dbReference type="Proteomes" id="UP001248067"/>
    </source>
</evidence>
<evidence type="ECO:0000313" key="5">
    <source>
        <dbReference type="EMBL" id="MDR8757771.1"/>
    </source>
</evidence>
<dbReference type="Pfam" id="PF13356">
    <property type="entry name" value="Arm-DNA-bind_3"/>
    <property type="match status" value="1"/>
</dbReference>
<dbReference type="PROSITE" id="PS51898">
    <property type="entry name" value="TYR_RECOMBINASE"/>
    <property type="match status" value="1"/>
</dbReference>
<dbReference type="Gene3D" id="1.10.443.10">
    <property type="entry name" value="Intergrase catalytic core"/>
    <property type="match status" value="1"/>
</dbReference>
<accession>A0ABU2EDS7</accession>
<dbReference type="InterPro" id="IPR038488">
    <property type="entry name" value="Integrase_DNA-bd_sf"/>
</dbReference>
<keyword evidence="3" id="KW-0233">DNA recombination</keyword>
<feature type="domain" description="Tyr recombinase" evidence="4">
    <location>
        <begin position="246"/>
        <end position="459"/>
    </location>
</feature>
<dbReference type="PANTHER" id="PTHR30629:SF2">
    <property type="entry name" value="PROPHAGE INTEGRASE INTS-RELATED"/>
    <property type="match status" value="1"/>
</dbReference>
<evidence type="ECO:0000256" key="2">
    <source>
        <dbReference type="ARBA" id="ARBA00022908"/>
    </source>
</evidence>
<dbReference type="SUPFAM" id="SSF56349">
    <property type="entry name" value="DNA breaking-rejoining enzymes"/>
    <property type="match status" value="1"/>
</dbReference>
<keyword evidence="2" id="KW-0229">DNA integration</keyword>
<gene>
    <name evidence="5" type="ORF">FEQ00_06231</name>
</gene>
<organism evidence="5 6">
    <name type="scientific">Burkholderia pseudomultivorans</name>
    <dbReference type="NCBI Taxonomy" id="1207504"/>
    <lineage>
        <taxon>Bacteria</taxon>
        <taxon>Pseudomonadati</taxon>
        <taxon>Pseudomonadota</taxon>
        <taxon>Betaproteobacteria</taxon>
        <taxon>Burkholderiales</taxon>
        <taxon>Burkholderiaceae</taxon>
        <taxon>Burkholderia</taxon>
        <taxon>Burkholderia cepacia complex</taxon>
    </lineage>
</organism>
<protein>
    <recommendedName>
        <fullName evidence="4">Tyr recombinase domain-containing protein</fullName>
    </recommendedName>
</protein>
<comment type="similarity">
    <text evidence="1">Belongs to the 'phage' integrase family.</text>
</comment>
<dbReference type="PANTHER" id="PTHR30629">
    <property type="entry name" value="PROPHAGE INTEGRASE"/>
    <property type="match status" value="1"/>
</dbReference>
<dbReference type="Proteomes" id="UP001248067">
    <property type="component" value="Unassembled WGS sequence"/>
</dbReference>
<dbReference type="EMBL" id="VJSY01000071">
    <property type="protein sequence ID" value="MDR8757771.1"/>
    <property type="molecule type" value="Genomic_DNA"/>
</dbReference>
<dbReference type="InterPro" id="IPR050808">
    <property type="entry name" value="Phage_Integrase"/>
</dbReference>
<evidence type="ECO:0000259" key="4">
    <source>
        <dbReference type="PROSITE" id="PS51898"/>
    </source>
</evidence>
<keyword evidence="6" id="KW-1185">Reference proteome</keyword>
<reference evidence="5 6" key="1">
    <citation type="submission" date="2019-06" db="EMBL/GenBank/DDBJ databases">
        <title>Evolution of Burkholderia multivorans in the lungs of Cystic Fibrosis patients.</title>
        <authorList>
            <person name="Moreira L.M."/>
        </authorList>
    </citation>
    <scope>NUCLEOTIDE SEQUENCE [LARGE SCALE GENOMIC DNA]</scope>
    <source>
        <strain evidence="5 6">VC13239</strain>
    </source>
</reference>